<evidence type="ECO:0000313" key="2">
    <source>
        <dbReference type="EMBL" id="GFR46301.1"/>
    </source>
</evidence>
<dbReference type="EMBL" id="BMAR01000013">
    <property type="protein sequence ID" value="GFR46301.1"/>
    <property type="molecule type" value="Genomic_DNA"/>
</dbReference>
<dbReference type="SUPFAM" id="SSF47954">
    <property type="entry name" value="Cyclin-like"/>
    <property type="match status" value="1"/>
</dbReference>
<reference evidence="2 3" key="1">
    <citation type="journal article" date="2021" name="Sci. Rep.">
        <title>Genome sequencing of the multicellular alga Astrephomene provides insights into convergent evolution of germ-soma differentiation.</title>
        <authorList>
            <person name="Yamashita S."/>
            <person name="Yamamoto K."/>
            <person name="Matsuzaki R."/>
            <person name="Suzuki S."/>
            <person name="Yamaguchi H."/>
            <person name="Hirooka S."/>
            <person name="Minakuchi Y."/>
            <person name="Miyagishima S."/>
            <person name="Kawachi M."/>
            <person name="Toyoda A."/>
            <person name="Nozaki H."/>
        </authorList>
    </citation>
    <scope>NUCLEOTIDE SEQUENCE [LARGE SCALE GENOMIC DNA]</scope>
    <source>
        <strain evidence="2 3">NIES-4017</strain>
    </source>
</reference>
<organism evidence="2 3">
    <name type="scientific">Astrephomene gubernaculifera</name>
    <dbReference type="NCBI Taxonomy" id="47775"/>
    <lineage>
        <taxon>Eukaryota</taxon>
        <taxon>Viridiplantae</taxon>
        <taxon>Chlorophyta</taxon>
        <taxon>core chlorophytes</taxon>
        <taxon>Chlorophyceae</taxon>
        <taxon>CS clade</taxon>
        <taxon>Chlamydomonadales</taxon>
        <taxon>Astrephomenaceae</taxon>
        <taxon>Astrephomene</taxon>
    </lineage>
</organism>
<feature type="domain" description="Cyclin C-terminal" evidence="1">
    <location>
        <begin position="38"/>
        <end position="111"/>
    </location>
</feature>
<sequence>EGVAGLWGSAAEAATEELESGGAGGPTQAVQGPSLAVLLQRAALDPEFLNYRPSATAAALLFCHRLRRGDTPPWPAAVAALTGYADLEQPELAAAVGAVQRLIMEYSASTAAATTTAAAPAFRGTPATLGTATVSPAAAAAGAPGPPSPSAAVAAATSAMRQLAVGRLGPGGAGGGGCPR</sequence>
<gene>
    <name evidence="2" type="ORF">Agub_g7857</name>
</gene>
<dbReference type="Proteomes" id="UP001054857">
    <property type="component" value="Unassembled WGS sequence"/>
</dbReference>
<dbReference type="Gene3D" id="1.10.472.10">
    <property type="entry name" value="Cyclin-like"/>
    <property type="match status" value="1"/>
</dbReference>
<name>A0AAD3DQQ4_9CHLO</name>
<dbReference type="InterPro" id="IPR004367">
    <property type="entry name" value="Cyclin_C-dom"/>
</dbReference>
<feature type="non-terminal residue" evidence="2">
    <location>
        <position position="1"/>
    </location>
</feature>
<comment type="caution">
    <text evidence="2">The sequence shown here is derived from an EMBL/GenBank/DDBJ whole genome shotgun (WGS) entry which is preliminary data.</text>
</comment>
<accession>A0AAD3DQQ4</accession>
<dbReference type="InterPro" id="IPR036915">
    <property type="entry name" value="Cyclin-like_sf"/>
</dbReference>
<protein>
    <recommendedName>
        <fullName evidence="1">Cyclin C-terminal domain-containing protein</fullName>
    </recommendedName>
</protein>
<dbReference type="AlphaFoldDB" id="A0AAD3DQQ4"/>
<dbReference type="Pfam" id="PF02984">
    <property type="entry name" value="Cyclin_C"/>
    <property type="match status" value="1"/>
</dbReference>
<evidence type="ECO:0000259" key="1">
    <source>
        <dbReference type="Pfam" id="PF02984"/>
    </source>
</evidence>
<proteinExistence type="predicted"/>
<keyword evidence="3" id="KW-1185">Reference proteome</keyword>
<evidence type="ECO:0000313" key="3">
    <source>
        <dbReference type="Proteomes" id="UP001054857"/>
    </source>
</evidence>